<sequence>MSFAVTSREQNRSMKVHVRLVVCLLLFIMKVNTSNAQVPEDEEREGVKPPGQQAKRSTRCRGRLDKCRYGSYCCSGLTCHLNVCIYSFIAKN</sequence>
<dbReference type="Pfam" id="PF02950">
    <property type="entry name" value="Conotoxin"/>
    <property type="match status" value="1"/>
</dbReference>
<keyword evidence="2" id="KW-0964">Secreted</keyword>
<dbReference type="GO" id="GO:0008200">
    <property type="term" value="F:ion channel inhibitor activity"/>
    <property type="evidence" value="ECO:0007669"/>
    <property type="project" value="InterPro"/>
</dbReference>
<comment type="subcellular location">
    <subcellularLocation>
        <location evidence="1">Secreted</location>
    </subcellularLocation>
</comment>
<protein>
    <submittedName>
        <fullName evidence="5">CRP-I50</fullName>
    </submittedName>
</protein>
<accession>A0A0K0NJY5</accession>
<evidence type="ECO:0000256" key="4">
    <source>
        <dbReference type="SAM" id="SignalP"/>
    </source>
</evidence>
<organism evidence="5">
    <name type="scientific">Mytilus galloprovincialis</name>
    <name type="common">Mediterranean mussel</name>
    <dbReference type="NCBI Taxonomy" id="29158"/>
    <lineage>
        <taxon>Eukaryota</taxon>
        <taxon>Metazoa</taxon>
        <taxon>Spiralia</taxon>
        <taxon>Lophotrochozoa</taxon>
        <taxon>Mollusca</taxon>
        <taxon>Bivalvia</taxon>
        <taxon>Autobranchia</taxon>
        <taxon>Pteriomorphia</taxon>
        <taxon>Mytilida</taxon>
        <taxon>Mytiloidea</taxon>
        <taxon>Mytilidae</taxon>
        <taxon>Mytilinae</taxon>
        <taxon>Mytilus</taxon>
    </lineage>
</organism>
<evidence type="ECO:0000313" key="5">
    <source>
        <dbReference type="EMBL" id="AKK32398.1"/>
    </source>
</evidence>
<dbReference type="EMBL" id="KR017760">
    <property type="protein sequence ID" value="AKK32398.1"/>
    <property type="molecule type" value="mRNA"/>
</dbReference>
<evidence type="ECO:0000256" key="2">
    <source>
        <dbReference type="ARBA" id="ARBA00022525"/>
    </source>
</evidence>
<name>A0A0K0NJY5_MYTGA</name>
<dbReference type="AlphaFoldDB" id="A0A0K0NJY5"/>
<reference evidence="5" key="1">
    <citation type="journal article" date="2015" name="Genome Biol. Evol.">
        <title>Identification and Characterization of a Novel Family of Cysteine-Rich Peptides (MgCRP-I) from Mytilus galloprovincialis.</title>
        <authorList>
            <person name="Gerdol M."/>
            <person name="Puillandre N."/>
            <person name="De Moro G."/>
            <person name="Guarnaccia C."/>
            <person name="Lucafo M."/>
            <person name="Benincasa M."/>
            <person name="Zlatev V."/>
            <person name="Manfrin C."/>
            <person name="Torboli V."/>
            <person name="Giulianini P.G."/>
            <person name="Sava G."/>
            <person name="Venier P."/>
            <person name="Pallavicini A."/>
        </authorList>
    </citation>
    <scope>NUCLEOTIDE SEQUENCE</scope>
</reference>
<dbReference type="InterPro" id="IPR004214">
    <property type="entry name" value="Conotoxin"/>
</dbReference>
<evidence type="ECO:0000256" key="1">
    <source>
        <dbReference type="ARBA" id="ARBA00004613"/>
    </source>
</evidence>
<proteinExistence type="evidence at transcript level"/>
<feature type="signal peptide" evidence="4">
    <location>
        <begin position="1"/>
        <end position="36"/>
    </location>
</feature>
<evidence type="ECO:0000256" key="3">
    <source>
        <dbReference type="SAM" id="MobiDB-lite"/>
    </source>
</evidence>
<feature type="chain" id="PRO_5005451407" evidence="4">
    <location>
        <begin position="37"/>
        <end position="92"/>
    </location>
</feature>
<keyword evidence="4" id="KW-0732">Signal</keyword>
<dbReference type="GO" id="GO:0005576">
    <property type="term" value="C:extracellular region"/>
    <property type="evidence" value="ECO:0007669"/>
    <property type="project" value="UniProtKB-SubCell"/>
</dbReference>
<feature type="region of interest" description="Disordered" evidence="3">
    <location>
        <begin position="36"/>
        <end position="55"/>
    </location>
</feature>